<dbReference type="InterPro" id="IPR004516">
    <property type="entry name" value="HisRS/HisZ"/>
</dbReference>
<dbReference type="PROSITE" id="PS50862">
    <property type="entry name" value="AA_TRNA_LIGASE_II"/>
    <property type="match status" value="1"/>
</dbReference>
<name>A0ABU3FWV3_9GAMM</name>
<dbReference type="Gene3D" id="3.30.930.10">
    <property type="entry name" value="Bira Bifunctional Protein, Domain 2"/>
    <property type="match status" value="1"/>
</dbReference>
<dbReference type="InterPro" id="IPR006195">
    <property type="entry name" value="aa-tRNA-synth_II"/>
</dbReference>
<evidence type="ECO:0000259" key="11">
    <source>
        <dbReference type="PROSITE" id="PS50862"/>
    </source>
</evidence>
<evidence type="ECO:0000256" key="1">
    <source>
        <dbReference type="ARBA" id="ARBA00008226"/>
    </source>
</evidence>
<dbReference type="PANTHER" id="PTHR43707:SF1">
    <property type="entry name" value="HISTIDINE--TRNA LIGASE, MITOCHONDRIAL-RELATED"/>
    <property type="match status" value="1"/>
</dbReference>
<dbReference type="PIRSF" id="PIRSF001549">
    <property type="entry name" value="His-tRNA_synth"/>
    <property type="match status" value="1"/>
</dbReference>
<keyword evidence="6 10" id="KW-0067">ATP-binding</keyword>
<dbReference type="EMBL" id="JAUOES010000005">
    <property type="protein sequence ID" value="MDT3279841.1"/>
    <property type="molecule type" value="Genomic_DNA"/>
</dbReference>
<evidence type="ECO:0000256" key="8">
    <source>
        <dbReference type="ARBA" id="ARBA00023146"/>
    </source>
</evidence>
<dbReference type="NCBIfam" id="TIGR00442">
    <property type="entry name" value="hisS"/>
    <property type="match status" value="1"/>
</dbReference>
<keyword evidence="3 10" id="KW-0963">Cytoplasm</keyword>
<dbReference type="CDD" id="cd00773">
    <property type="entry name" value="HisRS-like_core"/>
    <property type="match status" value="1"/>
</dbReference>
<evidence type="ECO:0000256" key="9">
    <source>
        <dbReference type="ARBA" id="ARBA00047639"/>
    </source>
</evidence>
<proteinExistence type="inferred from homology"/>
<dbReference type="InterPro" id="IPR036621">
    <property type="entry name" value="Anticodon-bd_dom_sf"/>
</dbReference>
<dbReference type="CDD" id="cd00859">
    <property type="entry name" value="HisRS_anticodon"/>
    <property type="match status" value="1"/>
</dbReference>
<comment type="similarity">
    <text evidence="1 10">Belongs to the class-II aminoacyl-tRNA synthetase family.</text>
</comment>
<dbReference type="RefSeq" id="WP_311898813.1">
    <property type="nucleotide sequence ID" value="NZ_JAUOES010000005.1"/>
</dbReference>
<dbReference type="PANTHER" id="PTHR43707">
    <property type="entry name" value="HISTIDYL-TRNA SYNTHETASE"/>
    <property type="match status" value="1"/>
</dbReference>
<feature type="domain" description="Aminoacyl-transfer RNA synthetases class-II family profile" evidence="11">
    <location>
        <begin position="1"/>
        <end position="326"/>
    </location>
</feature>
<dbReference type="InterPro" id="IPR045864">
    <property type="entry name" value="aa-tRNA-synth_II/BPL/LPL"/>
</dbReference>
<evidence type="ECO:0000256" key="2">
    <source>
        <dbReference type="ARBA" id="ARBA00011738"/>
    </source>
</evidence>
<gene>
    <name evidence="10 12" type="primary">hisS</name>
    <name evidence="12" type="ORF">Q4Q50_05960</name>
</gene>
<comment type="caution">
    <text evidence="12">The sequence shown here is derived from an EMBL/GenBank/DDBJ whole genome shotgun (WGS) entry which is preliminary data.</text>
</comment>
<reference evidence="12 13" key="1">
    <citation type="submission" date="2023-07" db="EMBL/GenBank/DDBJ databases">
        <title>Novel Shewanella species isolated from Baltic Sea sediments.</title>
        <authorList>
            <person name="Martin-Rodriguez A.J."/>
        </authorList>
    </citation>
    <scope>NUCLEOTIDE SEQUENCE [LARGE SCALE GENOMIC DNA]</scope>
    <source>
        <strain evidence="12 13">SP2S1-2</strain>
    </source>
</reference>
<evidence type="ECO:0000256" key="4">
    <source>
        <dbReference type="ARBA" id="ARBA00022598"/>
    </source>
</evidence>
<evidence type="ECO:0000256" key="6">
    <source>
        <dbReference type="ARBA" id="ARBA00022840"/>
    </source>
</evidence>
<sequence length="426" mass="47310">MAKQIQAIRGMNDILPTQSPLWQKVEAVLRSSVSAYGYSEIRTPIVENTDLFKRSIGEVTDIVEKEMYTFADNNGDSLTLRPEGTASTVRAGNENGLLYNQEQRLWYMGPMFRHERPQKGRYRQFNQFGVEVYGIGTADIDAEVLMLSARLWEKLGISDHVSLELNTLGDPAERAVYRDALIAFLEQHKDALDEDSKRRMYSNPLRVLDSKDQNVQAILAGAPELMDFLGEESKTHFSQLRELLDAVGIKYTINPRLVRGLDYYNRTVFEWVTSSLGSQGTVLAGGRYDGLVAQLGGKDTPAVGFAMGLERIVLLLETLELNKDIPPEVDVYVTAMGDSCLVEAIKVAQELRSALPNLKVMSHCGGGNVKKQMKRADKSGAAVALLIGEDELAEGMVTVKYLRNDNEQQRVARSALGAFLAELAIK</sequence>
<comment type="subunit">
    <text evidence="2 10">Homodimer.</text>
</comment>
<keyword evidence="7 10" id="KW-0648">Protein biosynthesis</keyword>
<dbReference type="InterPro" id="IPR033656">
    <property type="entry name" value="HisRS_anticodon"/>
</dbReference>
<keyword evidence="13" id="KW-1185">Reference proteome</keyword>
<dbReference type="HAMAP" id="MF_00127">
    <property type="entry name" value="His_tRNA_synth"/>
    <property type="match status" value="1"/>
</dbReference>
<keyword evidence="4 10" id="KW-0436">Ligase</keyword>
<dbReference type="Pfam" id="PF13393">
    <property type="entry name" value="tRNA-synt_His"/>
    <property type="match status" value="1"/>
</dbReference>
<dbReference type="SUPFAM" id="SSF55681">
    <property type="entry name" value="Class II aaRS and biotin synthetases"/>
    <property type="match status" value="1"/>
</dbReference>
<dbReference type="GO" id="GO:0004821">
    <property type="term" value="F:histidine-tRNA ligase activity"/>
    <property type="evidence" value="ECO:0007669"/>
    <property type="project" value="UniProtKB-EC"/>
</dbReference>
<dbReference type="InterPro" id="IPR041715">
    <property type="entry name" value="HisRS-like_core"/>
</dbReference>
<evidence type="ECO:0000256" key="5">
    <source>
        <dbReference type="ARBA" id="ARBA00022741"/>
    </source>
</evidence>
<evidence type="ECO:0000256" key="10">
    <source>
        <dbReference type="HAMAP-Rule" id="MF_00127"/>
    </source>
</evidence>
<dbReference type="InterPro" id="IPR015807">
    <property type="entry name" value="His-tRNA-ligase"/>
</dbReference>
<dbReference type="InterPro" id="IPR004154">
    <property type="entry name" value="Anticodon-bd"/>
</dbReference>
<organism evidence="12 13">
    <name type="scientific">Shewanella scandinavica</name>
    <dbReference type="NCBI Taxonomy" id="3063538"/>
    <lineage>
        <taxon>Bacteria</taxon>
        <taxon>Pseudomonadati</taxon>
        <taxon>Pseudomonadota</taxon>
        <taxon>Gammaproteobacteria</taxon>
        <taxon>Alteromonadales</taxon>
        <taxon>Shewanellaceae</taxon>
        <taxon>Shewanella</taxon>
    </lineage>
</organism>
<dbReference type="SUPFAM" id="SSF52954">
    <property type="entry name" value="Class II aaRS ABD-related"/>
    <property type="match status" value="1"/>
</dbReference>
<dbReference type="Pfam" id="PF03129">
    <property type="entry name" value="HGTP_anticodon"/>
    <property type="match status" value="1"/>
</dbReference>
<protein>
    <recommendedName>
        <fullName evidence="10">Histidine--tRNA ligase</fullName>
        <ecNumber evidence="10">6.1.1.21</ecNumber>
    </recommendedName>
    <alternativeName>
        <fullName evidence="10">Histidyl-tRNA synthetase</fullName>
        <shortName evidence="10">HisRS</shortName>
    </alternativeName>
</protein>
<keyword evidence="8 10" id="KW-0030">Aminoacyl-tRNA synthetase</keyword>
<evidence type="ECO:0000313" key="13">
    <source>
        <dbReference type="Proteomes" id="UP001249505"/>
    </source>
</evidence>
<accession>A0ABU3FWV3</accession>
<evidence type="ECO:0000313" key="12">
    <source>
        <dbReference type="EMBL" id="MDT3279841.1"/>
    </source>
</evidence>
<keyword evidence="5 10" id="KW-0547">Nucleotide-binding</keyword>
<comment type="subcellular location">
    <subcellularLocation>
        <location evidence="10">Cytoplasm</location>
    </subcellularLocation>
</comment>
<dbReference type="Gene3D" id="3.40.50.800">
    <property type="entry name" value="Anticodon-binding domain"/>
    <property type="match status" value="1"/>
</dbReference>
<dbReference type="EC" id="6.1.1.21" evidence="10"/>
<evidence type="ECO:0000256" key="7">
    <source>
        <dbReference type="ARBA" id="ARBA00022917"/>
    </source>
</evidence>
<comment type="catalytic activity">
    <reaction evidence="9 10">
        <text>tRNA(His) + L-histidine + ATP = L-histidyl-tRNA(His) + AMP + diphosphate + H(+)</text>
        <dbReference type="Rhea" id="RHEA:17313"/>
        <dbReference type="Rhea" id="RHEA-COMP:9665"/>
        <dbReference type="Rhea" id="RHEA-COMP:9689"/>
        <dbReference type="ChEBI" id="CHEBI:15378"/>
        <dbReference type="ChEBI" id="CHEBI:30616"/>
        <dbReference type="ChEBI" id="CHEBI:33019"/>
        <dbReference type="ChEBI" id="CHEBI:57595"/>
        <dbReference type="ChEBI" id="CHEBI:78442"/>
        <dbReference type="ChEBI" id="CHEBI:78527"/>
        <dbReference type="ChEBI" id="CHEBI:456215"/>
        <dbReference type="EC" id="6.1.1.21"/>
    </reaction>
</comment>
<evidence type="ECO:0000256" key="3">
    <source>
        <dbReference type="ARBA" id="ARBA00022490"/>
    </source>
</evidence>
<dbReference type="Proteomes" id="UP001249505">
    <property type="component" value="Unassembled WGS sequence"/>
</dbReference>